<dbReference type="EC" id="3.4.21.100" evidence="11"/>
<reference evidence="11 12" key="1">
    <citation type="submission" date="2020-10" db="EMBL/GenBank/DDBJ databases">
        <authorList>
            <person name="Peeters C."/>
        </authorList>
    </citation>
    <scope>NUCLEOTIDE SEQUENCE [LARGE SCALE GENOMIC DNA]</scope>
    <source>
        <strain evidence="11 12">LMG 27952</strain>
    </source>
</reference>
<dbReference type="InterPro" id="IPR015366">
    <property type="entry name" value="S53_propep"/>
</dbReference>
<feature type="active site" description="Charge relay system" evidence="8">
    <location>
        <position position="541"/>
    </location>
</feature>
<dbReference type="Pfam" id="PF00082">
    <property type="entry name" value="Peptidase_S8"/>
    <property type="match status" value="1"/>
</dbReference>
<name>A0ABM8P9U4_9BURK</name>
<dbReference type="PANTHER" id="PTHR14218">
    <property type="entry name" value="PROTEASE S8 TRIPEPTIDYL PEPTIDASE I CLN2"/>
    <property type="match status" value="1"/>
</dbReference>
<dbReference type="SUPFAM" id="SSF54897">
    <property type="entry name" value="Protease propeptides/inhibitors"/>
    <property type="match status" value="1"/>
</dbReference>
<gene>
    <name evidence="11" type="primary">pcp_3</name>
    <name evidence="11" type="ORF">LMG27952_07058</name>
</gene>
<dbReference type="Pfam" id="PF09286">
    <property type="entry name" value="Pro-kuma_activ"/>
    <property type="match status" value="1"/>
</dbReference>
<evidence type="ECO:0000256" key="7">
    <source>
        <dbReference type="ARBA" id="ARBA00023145"/>
    </source>
</evidence>
<feature type="active site" description="Charge relay system" evidence="8">
    <location>
        <position position="276"/>
    </location>
</feature>
<dbReference type="GO" id="GO:0016787">
    <property type="term" value="F:hydrolase activity"/>
    <property type="evidence" value="ECO:0007669"/>
    <property type="project" value="UniProtKB-KW"/>
</dbReference>
<keyword evidence="7" id="KW-0865">Zymogen</keyword>
<evidence type="ECO:0000256" key="2">
    <source>
        <dbReference type="ARBA" id="ARBA00022670"/>
    </source>
</evidence>
<organism evidence="11 12">
    <name type="scientific">Paraburkholderia hiiakae</name>
    <dbReference type="NCBI Taxonomy" id="1081782"/>
    <lineage>
        <taxon>Bacteria</taxon>
        <taxon>Pseudomonadati</taxon>
        <taxon>Pseudomonadota</taxon>
        <taxon>Betaproteobacteria</taxon>
        <taxon>Burkholderiales</taxon>
        <taxon>Burkholderiaceae</taxon>
        <taxon>Paraburkholderia</taxon>
    </lineage>
</organism>
<dbReference type="CDD" id="cd11377">
    <property type="entry name" value="Pro-peptidase_S53"/>
    <property type="match status" value="1"/>
</dbReference>
<proteinExistence type="predicted"/>
<dbReference type="InterPro" id="IPR036852">
    <property type="entry name" value="Peptidase_S8/S53_dom_sf"/>
</dbReference>
<dbReference type="CDD" id="cd04056">
    <property type="entry name" value="Peptidases_S53"/>
    <property type="match status" value="1"/>
</dbReference>
<evidence type="ECO:0000256" key="1">
    <source>
        <dbReference type="ARBA" id="ARBA00001913"/>
    </source>
</evidence>
<evidence type="ECO:0000259" key="10">
    <source>
        <dbReference type="PROSITE" id="PS51695"/>
    </source>
</evidence>
<dbReference type="Proteomes" id="UP000656319">
    <property type="component" value="Unassembled WGS sequence"/>
</dbReference>
<comment type="caution">
    <text evidence="11">The sequence shown here is derived from an EMBL/GenBank/DDBJ whole genome shotgun (WGS) entry which is preliminary data.</text>
</comment>
<evidence type="ECO:0000256" key="8">
    <source>
        <dbReference type="PROSITE-ProRule" id="PRU01032"/>
    </source>
</evidence>
<sequence length="635" mass="67519">MASTPNTPGPCDFRPVNGSRRVPRMGARRVGPADPDEGLSVTIWVRRSPDASPLPDAQRWQMLPVSARQYLTREEIERCTGASRADLDAVAGYAHTCQLTVHATSVARRTVVVTGTVRQIEAAFAVELSRYESDTERYRGREGYIYVPAELGDIVQGVFGLDNRRMARSAGRFFPGGFENNLRPPNTQPLTPREVAGLYDFPFTYALDTPLTGAGQTIALIEFETGGDVGWAQGGYDPADIAGFFNAQGLLTPNVFAVSVDGATNNPVGDPKRDLEMVADIDVAGSVAQGANLAVYFSNWTLAGWVDVIHAVVHPEWNAQGESDPTKLPAGVSAPSVVSISWGWAELEPGIDVDGSEWTKSTTAALREAFECGSMAGMTFFAATGDDGSRCQIGDHSAHVLYPASDPYVTACGGTMIVQAPQLLPPRTGDREPVAVESPFTEHTWNDLAWAPSGKSTGVTGGGVSQIVGVQSWQSEANVPPLAEPPTLGRPIQEKWHRGRGIPDIAGNASLFSGYALWYQGAPTTTTLYMGSPIGHFYGTSVVAPLYAGLAALIASYFDHGIGWLNPLLYARGATSLLRDVDDGISNAVGHSPGYKSGPMWDACTGWGSVNGRLLLEVLVGAPFGISGTPNVPPP</sequence>
<comment type="caution">
    <text evidence="8">Lacks conserved residue(s) required for the propagation of feature annotation.</text>
</comment>
<feature type="domain" description="Peptidase S53" evidence="10">
    <location>
        <begin position="189"/>
        <end position="622"/>
    </location>
</feature>
<keyword evidence="4 8" id="KW-0378">Hydrolase</keyword>
<dbReference type="PANTHER" id="PTHR14218:SF15">
    <property type="entry name" value="TRIPEPTIDYL-PEPTIDASE 1"/>
    <property type="match status" value="1"/>
</dbReference>
<dbReference type="SMART" id="SM00944">
    <property type="entry name" value="Pro-kuma_activ"/>
    <property type="match status" value="1"/>
</dbReference>
<protein>
    <submittedName>
        <fullName evidence="11">Pseudomonalisin</fullName>
        <ecNumber evidence="11">3.4.21.100</ecNumber>
    </submittedName>
</protein>
<evidence type="ECO:0000256" key="4">
    <source>
        <dbReference type="ARBA" id="ARBA00022801"/>
    </source>
</evidence>
<evidence type="ECO:0000256" key="9">
    <source>
        <dbReference type="SAM" id="MobiDB-lite"/>
    </source>
</evidence>
<evidence type="ECO:0000313" key="11">
    <source>
        <dbReference type="EMBL" id="CAD6560162.1"/>
    </source>
</evidence>
<keyword evidence="12" id="KW-1185">Reference proteome</keyword>
<evidence type="ECO:0000313" key="12">
    <source>
        <dbReference type="Proteomes" id="UP000656319"/>
    </source>
</evidence>
<keyword evidence="6" id="KW-0106">Calcium</keyword>
<dbReference type="SUPFAM" id="SSF52743">
    <property type="entry name" value="Subtilisin-like"/>
    <property type="match status" value="1"/>
</dbReference>
<dbReference type="EMBL" id="CAJHCQ010000029">
    <property type="protein sequence ID" value="CAD6560162.1"/>
    <property type="molecule type" value="Genomic_DNA"/>
</dbReference>
<keyword evidence="5 8" id="KW-0720">Serine protease</keyword>
<dbReference type="PROSITE" id="PS51695">
    <property type="entry name" value="SEDOLISIN"/>
    <property type="match status" value="1"/>
</dbReference>
<dbReference type="InterPro" id="IPR030400">
    <property type="entry name" value="Sedolisin_dom"/>
</dbReference>
<keyword evidence="3" id="KW-0479">Metal-binding</keyword>
<dbReference type="InterPro" id="IPR000209">
    <property type="entry name" value="Peptidase_S8/S53_dom"/>
</dbReference>
<feature type="active site" description="Charge relay system" evidence="8">
    <location>
        <position position="280"/>
    </location>
</feature>
<comment type="cofactor">
    <cofactor evidence="1">
        <name>Ca(2+)</name>
        <dbReference type="ChEBI" id="CHEBI:29108"/>
    </cofactor>
</comment>
<evidence type="ECO:0000256" key="5">
    <source>
        <dbReference type="ARBA" id="ARBA00022825"/>
    </source>
</evidence>
<keyword evidence="2 8" id="KW-0645">Protease</keyword>
<evidence type="ECO:0000256" key="6">
    <source>
        <dbReference type="ARBA" id="ARBA00022837"/>
    </source>
</evidence>
<evidence type="ECO:0000256" key="3">
    <source>
        <dbReference type="ARBA" id="ARBA00022723"/>
    </source>
</evidence>
<dbReference type="InterPro" id="IPR050819">
    <property type="entry name" value="Tripeptidyl-peptidase_I"/>
</dbReference>
<feature type="region of interest" description="Disordered" evidence="9">
    <location>
        <begin position="1"/>
        <end position="34"/>
    </location>
</feature>
<dbReference type="Gene3D" id="3.40.50.200">
    <property type="entry name" value="Peptidase S8/S53 domain"/>
    <property type="match status" value="1"/>
</dbReference>
<accession>A0ABM8P9U4</accession>